<evidence type="ECO:0000313" key="2">
    <source>
        <dbReference type="Proteomes" id="UP000326464"/>
    </source>
</evidence>
<name>A0A7X1NSJ8_9MICC</name>
<proteinExistence type="predicted"/>
<dbReference type="Proteomes" id="UP000326464">
    <property type="component" value="Unassembled WGS sequence"/>
</dbReference>
<dbReference type="EMBL" id="VJXX01000008">
    <property type="protein sequence ID" value="MPY12254.1"/>
    <property type="molecule type" value="Genomic_DNA"/>
</dbReference>
<accession>A0A7X1NSJ8</accession>
<dbReference type="OrthoDB" id="4140166at2"/>
<organism evidence="1 2">
    <name type="scientific">Arthrobacter bussei</name>
    <dbReference type="NCBI Taxonomy" id="2594179"/>
    <lineage>
        <taxon>Bacteria</taxon>
        <taxon>Bacillati</taxon>
        <taxon>Actinomycetota</taxon>
        <taxon>Actinomycetes</taxon>
        <taxon>Micrococcales</taxon>
        <taxon>Micrococcaceae</taxon>
        <taxon>Arthrobacter</taxon>
    </lineage>
</organism>
<dbReference type="AlphaFoldDB" id="A0A7X1NSJ8"/>
<sequence length="184" mass="20544">MLHITVTAKKSVDPELDGLGRPFVGYEAGMTPDEMYEANHGEWAVGARAQNERFALFSFGRTVIQAVEIESLELTNEREPDDTRDHRYTIHGKILSNGHPVFDKYVGKPTPVSVARNPVRYFNDEELDGGSGALCRCGCEGWTTRGDFIPGHDQRAIHERIARIGTVAEFLDWMDVVRPASLKA</sequence>
<gene>
    <name evidence="1" type="ORF">FNH21_16300</name>
</gene>
<keyword evidence="2" id="KW-1185">Reference proteome</keyword>
<reference evidence="2" key="1">
    <citation type="submission" date="2019-07" db="EMBL/GenBank/DDBJ databases">
        <title>Arthrobacter KR32 sp. nov., isolated from mountain cheese made of cows milk.</title>
        <authorList>
            <person name="Flegler A."/>
        </authorList>
    </citation>
    <scope>NUCLEOTIDE SEQUENCE [LARGE SCALE GENOMIC DNA]</scope>
    <source>
        <strain evidence="2">KR32</strain>
    </source>
</reference>
<protein>
    <submittedName>
        <fullName evidence="1">Uncharacterized protein</fullName>
    </submittedName>
</protein>
<dbReference type="RefSeq" id="WP_152817116.1">
    <property type="nucleotide sequence ID" value="NZ_VJXX01000008.1"/>
</dbReference>
<comment type="caution">
    <text evidence="1">The sequence shown here is derived from an EMBL/GenBank/DDBJ whole genome shotgun (WGS) entry which is preliminary data.</text>
</comment>
<evidence type="ECO:0000313" key="1">
    <source>
        <dbReference type="EMBL" id="MPY12254.1"/>
    </source>
</evidence>